<name>A0A2S0RHF7_9FLAO</name>
<dbReference type="EMBL" id="CP028811">
    <property type="protein sequence ID" value="AWA30959.1"/>
    <property type="molecule type" value="Genomic_DNA"/>
</dbReference>
<reference evidence="1 2" key="1">
    <citation type="submission" date="2018-04" db="EMBL/GenBank/DDBJ databases">
        <title>Genome sequencing of Flavobacterium sp. HYN0048.</title>
        <authorList>
            <person name="Yi H."/>
            <person name="Baek C."/>
        </authorList>
    </citation>
    <scope>NUCLEOTIDE SEQUENCE [LARGE SCALE GENOMIC DNA]</scope>
    <source>
        <strain evidence="1 2">HYN0048</strain>
    </source>
</reference>
<evidence type="ECO:0008006" key="3">
    <source>
        <dbReference type="Google" id="ProtNLM"/>
    </source>
</evidence>
<dbReference type="Proteomes" id="UP000244193">
    <property type="component" value="Chromosome"/>
</dbReference>
<dbReference type="OrthoDB" id="7340239at2"/>
<sequence>MKKHLILLFIFTAIACKQMQQKISVAKQAEFVLNLDSIEKANSKQMEIAGSNLNKLTVSRIDSTIWMNSTMPINNRHRIFGYDKPNKKSEKLLLISIFTSDVERNPFGFAFGAFYFTDFNHYMKYLKSEEDFILANYIEYGKLKGKIYIPKENVEFKY</sequence>
<proteinExistence type="predicted"/>
<organism evidence="1 2">
    <name type="scientific">Flavobacterium magnum</name>
    <dbReference type="NCBI Taxonomy" id="2162713"/>
    <lineage>
        <taxon>Bacteria</taxon>
        <taxon>Pseudomonadati</taxon>
        <taxon>Bacteroidota</taxon>
        <taxon>Flavobacteriia</taxon>
        <taxon>Flavobacteriales</taxon>
        <taxon>Flavobacteriaceae</taxon>
        <taxon>Flavobacterium</taxon>
    </lineage>
</organism>
<accession>A0A2S0RHF7</accession>
<gene>
    <name evidence="1" type="ORF">HYN48_13215</name>
</gene>
<keyword evidence="2" id="KW-1185">Reference proteome</keyword>
<dbReference type="PROSITE" id="PS51257">
    <property type="entry name" value="PROKAR_LIPOPROTEIN"/>
    <property type="match status" value="1"/>
</dbReference>
<dbReference type="RefSeq" id="WP_108372460.1">
    <property type="nucleotide sequence ID" value="NZ_CP028811.1"/>
</dbReference>
<evidence type="ECO:0000313" key="2">
    <source>
        <dbReference type="Proteomes" id="UP000244193"/>
    </source>
</evidence>
<dbReference type="AlphaFoldDB" id="A0A2S0RHF7"/>
<evidence type="ECO:0000313" key="1">
    <source>
        <dbReference type="EMBL" id="AWA30959.1"/>
    </source>
</evidence>
<dbReference type="KEGG" id="fmg:HYN48_13215"/>
<protein>
    <recommendedName>
        <fullName evidence="3">Lipoprotein</fullName>
    </recommendedName>
</protein>